<dbReference type="OrthoDB" id="9757976at2"/>
<reference evidence="3" key="1">
    <citation type="journal article" date="2014" name="Sci. Data">
        <title>Genomes of diverse isolates of the marine cyanobacterium Prochlorococcus.</title>
        <authorList>
            <person name="Biller S."/>
            <person name="Berube P."/>
            <person name="Thompson J."/>
            <person name="Kelly L."/>
            <person name="Roggensack S."/>
            <person name="Awad L."/>
            <person name="Roache-Johnson K."/>
            <person name="Ding H."/>
            <person name="Giovannoni S.J."/>
            <person name="Moore L.R."/>
            <person name="Chisholm S.W."/>
        </authorList>
    </citation>
    <scope>NUCLEOTIDE SEQUENCE [LARGE SCALE GENOMIC DNA]</scope>
    <source>
        <strain evidence="3">GP2</strain>
    </source>
</reference>
<dbReference type="STRING" id="59925.EU91_0953"/>
<dbReference type="eggNOG" id="COG1429">
    <property type="taxonomic scope" value="Bacteria"/>
</dbReference>
<dbReference type="InterPro" id="IPR003672">
    <property type="entry name" value="CobN/Mg_chltase"/>
</dbReference>
<dbReference type="NCBIfam" id="TIGR02257">
    <property type="entry name" value="cobalto_cobN"/>
    <property type="match status" value="1"/>
</dbReference>
<protein>
    <submittedName>
        <fullName evidence="2">CobN component of cobalt chelatase involved in B12 biosynthesis</fullName>
    </submittedName>
</protein>
<accession>A0A0A1ZI75</accession>
<sequence>MHRILNIAGNEKNKDDFIEQPAADFIFITSVKADLNLISNLLLEKEFASLKNNIRALEISNLNSSAQIDNYLLKTINYAKVVILRIFGDKGTWNYGIEQLLNWQAVNKKRKLVILSGTVDQEVSLSEISSIDKNIALNISRLLRSGGMDNYRKFLNCLNYLKLNETLIPDEFLNISFYADPYLYDWKIEEGEKIGIISYKSLFLANEIEVNEKLNLQLRRCGLSPKTLFISTLKDHIIQKKLIDIFKKEDIKLIITTTSFSSSQIKNNELIENSTNIFTSLKIPILQLLSSNRSRKKWLDSSIGMNSSDLLMQIIIPEFDGRITTCPSAFKEIISEKNTLYSEISSYKADQVGIKWISKFATNYVKLQKLNNFDKKICLIISNYPVKNGRIGNGVGLNTPSSIINILNWLKEEGYDLGSCNYPQDSSELMSILIKTRTNDLESQNNKPLDYLPLREYLKYWNYLELEPKNIIVNRWGKPSDAIDLDNEGFSINGIRFGKITLLIQPQRGYDAFTDRDIHSPDLPPPHRYLAQYFWIEKVFNANAICHIGKHGTVEWLPGKSIGLSNKCFPNIICPAIPNIYPFIVNDPGEGSQAKRRTAATIIDHLTPPLDRSELYGKYSILENYLDEYFEAKLLDSNRIDFIEKSIFELIKKDFNEITFNNKNNQIEEIDSFLCKIKESQIRTGLHIFGKRQNDINEINLFLCIARVPNANRIGIVQYIAKHLKLDLDPWTNNYNQKFSEKDKKILLTFSNKNILNFRMAIDFLEQQAKYLIYLFFYKKNTNINNLEKYKNQKIIDYFFNEKQHNKYFLLLKKEILYPIINSSYNERLSFINSLNGQYVKSGPSGAPTRGKTEALPTGKNFFSIDSRGLPTESAWCVGCQSASQILDLYKQDNGEDLKNIAISVWATSTMRNGGEDICQILYLLGVKPIWDGPSRRVVDLEIIPLSVLERPRVDVTLRISGMFRDAFPQLVKLTSKAINLVSNLNEDDKFNPLAGASRDGDSINRIFGSAPGSYGAGLQELISNSNWENIDDFGESFLNWSKWIYSDNLEPIEDKKSLENALKNVQLVVHNQDNKEHDILDSDDYYQFQGGLSSAVKKLSGKLPEMYHGDLSKFGLSKISKLQDEINTVVISRILNPKWINGMKDNGYKGAFEFSATLDYLYAFDASTEVVSDWCYEEVYKSWLCDIDLRNFFLENNPWALRDIAQRLLEIVNRKMWNNCSLDVIENLKNIIINTDSIIEKNEF</sequence>
<dbReference type="InterPro" id="IPR011953">
    <property type="entry name" value="Cobalto_CobN"/>
</dbReference>
<dbReference type="AlphaFoldDB" id="A0A0A1ZI75"/>
<dbReference type="PANTHER" id="PTHR44119">
    <property type="entry name" value="MAGNESIUM-CHELATASE SUBUNIT CHLH, CHLOROPLASTIC"/>
    <property type="match status" value="1"/>
</dbReference>
<dbReference type="GO" id="GO:0009236">
    <property type="term" value="P:cobalamin biosynthetic process"/>
    <property type="evidence" value="ECO:0007669"/>
    <property type="project" value="InterPro"/>
</dbReference>
<dbReference type="EMBL" id="JNAH01000004">
    <property type="protein sequence ID" value="KGF87918.1"/>
    <property type="molecule type" value="Genomic_DNA"/>
</dbReference>
<organism evidence="2 3">
    <name type="scientific">Prochlorococcus marinus str. GP2</name>
    <dbReference type="NCBI Taxonomy" id="59925"/>
    <lineage>
        <taxon>Bacteria</taxon>
        <taxon>Bacillati</taxon>
        <taxon>Cyanobacteriota</taxon>
        <taxon>Cyanophyceae</taxon>
        <taxon>Synechococcales</taxon>
        <taxon>Prochlorococcaceae</taxon>
        <taxon>Prochlorococcus</taxon>
    </lineage>
</organism>
<evidence type="ECO:0000313" key="2">
    <source>
        <dbReference type="EMBL" id="KGF87918.1"/>
    </source>
</evidence>
<evidence type="ECO:0000259" key="1">
    <source>
        <dbReference type="Pfam" id="PF02514"/>
    </source>
</evidence>
<dbReference type="CDD" id="cd10150">
    <property type="entry name" value="CobN_like"/>
    <property type="match status" value="1"/>
</dbReference>
<gene>
    <name evidence="2" type="ORF">EU91_0953</name>
</gene>
<proteinExistence type="predicted"/>
<name>A0A0A1ZI75_PROMR</name>
<evidence type="ECO:0000313" key="3">
    <source>
        <dbReference type="Proteomes" id="UP000030598"/>
    </source>
</evidence>
<comment type="caution">
    <text evidence="2">The sequence shown here is derived from an EMBL/GenBank/DDBJ whole genome shotgun (WGS) entry which is preliminary data.</text>
</comment>
<dbReference type="GO" id="GO:0051116">
    <property type="term" value="F:cobaltochelatase activity"/>
    <property type="evidence" value="ECO:0007669"/>
    <property type="project" value="InterPro"/>
</dbReference>
<dbReference type="Proteomes" id="UP000030598">
    <property type="component" value="Unassembled WGS sequence"/>
</dbReference>
<dbReference type="PANTHER" id="PTHR44119:SF4">
    <property type="entry name" value="AEROBIC COBALTOCHELATASE SUBUNIT COBN"/>
    <property type="match status" value="1"/>
</dbReference>
<dbReference type="Pfam" id="PF02514">
    <property type="entry name" value="CobN-Mg_chel"/>
    <property type="match status" value="1"/>
</dbReference>
<feature type="domain" description="CobN/magnesium chelatase" evidence="1">
    <location>
        <begin position="142"/>
        <end position="1220"/>
    </location>
</feature>
<dbReference type="RefSeq" id="WP_032524449.1">
    <property type="nucleotide sequence ID" value="NZ_CP138934.1"/>
</dbReference>